<protein>
    <recommendedName>
        <fullName evidence="3">HTH CENPB-type domain-containing protein</fullName>
    </recommendedName>
</protein>
<name>A0A6G1K5K7_9PLEO</name>
<evidence type="ECO:0008006" key="3">
    <source>
        <dbReference type="Google" id="ProtNLM"/>
    </source>
</evidence>
<gene>
    <name evidence="1" type="ORF">K504DRAFT_381350</name>
</gene>
<dbReference type="EMBL" id="MU005772">
    <property type="protein sequence ID" value="KAF2708088.1"/>
    <property type="molecule type" value="Genomic_DNA"/>
</dbReference>
<organism evidence="1 2">
    <name type="scientific">Pleomassaria siparia CBS 279.74</name>
    <dbReference type="NCBI Taxonomy" id="1314801"/>
    <lineage>
        <taxon>Eukaryota</taxon>
        <taxon>Fungi</taxon>
        <taxon>Dikarya</taxon>
        <taxon>Ascomycota</taxon>
        <taxon>Pezizomycotina</taxon>
        <taxon>Dothideomycetes</taxon>
        <taxon>Pleosporomycetidae</taxon>
        <taxon>Pleosporales</taxon>
        <taxon>Pleomassariaceae</taxon>
        <taxon>Pleomassaria</taxon>
    </lineage>
</organism>
<evidence type="ECO:0000313" key="2">
    <source>
        <dbReference type="Proteomes" id="UP000799428"/>
    </source>
</evidence>
<proteinExistence type="predicted"/>
<evidence type="ECO:0000313" key="1">
    <source>
        <dbReference type="EMBL" id="KAF2708088.1"/>
    </source>
</evidence>
<dbReference type="AlphaFoldDB" id="A0A6G1K5K7"/>
<reference evidence="1" key="1">
    <citation type="journal article" date="2020" name="Stud. Mycol.">
        <title>101 Dothideomycetes genomes: a test case for predicting lifestyles and emergence of pathogens.</title>
        <authorList>
            <person name="Haridas S."/>
            <person name="Albert R."/>
            <person name="Binder M."/>
            <person name="Bloem J."/>
            <person name="Labutti K."/>
            <person name="Salamov A."/>
            <person name="Andreopoulos B."/>
            <person name="Baker S."/>
            <person name="Barry K."/>
            <person name="Bills G."/>
            <person name="Bluhm B."/>
            <person name="Cannon C."/>
            <person name="Castanera R."/>
            <person name="Culley D."/>
            <person name="Daum C."/>
            <person name="Ezra D."/>
            <person name="Gonzalez J."/>
            <person name="Henrissat B."/>
            <person name="Kuo A."/>
            <person name="Liang C."/>
            <person name="Lipzen A."/>
            <person name="Lutzoni F."/>
            <person name="Magnuson J."/>
            <person name="Mondo S."/>
            <person name="Nolan M."/>
            <person name="Ohm R."/>
            <person name="Pangilinan J."/>
            <person name="Park H.-J."/>
            <person name="Ramirez L."/>
            <person name="Alfaro M."/>
            <person name="Sun H."/>
            <person name="Tritt A."/>
            <person name="Yoshinaga Y."/>
            <person name="Zwiers L.-H."/>
            <person name="Turgeon B."/>
            <person name="Goodwin S."/>
            <person name="Spatafora J."/>
            <person name="Crous P."/>
            <person name="Grigoriev I."/>
        </authorList>
    </citation>
    <scope>NUCLEOTIDE SEQUENCE</scope>
    <source>
        <strain evidence="1">CBS 279.74</strain>
    </source>
</reference>
<dbReference type="OrthoDB" id="5420958at2759"/>
<accession>A0A6G1K5K7</accession>
<dbReference type="Proteomes" id="UP000799428">
    <property type="component" value="Unassembled WGS sequence"/>
</dbReference>
<feature type="non-terminal residue" evidence="1">
    <location>
        <position position="1"/>
    </location>
</feature>
<keyword evidence="2" id="KW-1185">Reference proteome</keyword>
<sequence length="49" mass="5626">IKYIPALAFIATRVRPLADRPLNPLGKNWLKAFKKRHLETAARRITALD</sequence>